<keyword evidence="2" id="KW-1185">Reference proteome</keyword>
<dbReference type="SUPFAM" id="SSF50494">
    <property type="entry name" value="Trypsin-like serine proteases"/>
    <property type="match status" value="1"/>
</dbReference>
<reference evidence="1 2" key="1">
    <citation type="submission" date="2019-11" db="EMBL/GenBank/DDBJ databases">
        <title>Agromyces kandeliae sp. nov., isolated from mangrove soil.</title>
        <authorList>
            <person name="Wang R."/>
        </authorList>
    </citation>
    <scope>NUCLEOTIDE SEQUENCE [LARGE SCALE GENOMIC DNA]</scope>
    <source>
        <strain evidence="1 2">JCM 11433</strain>
    </source>
</reference>
<name>A0A6I3M5D1_9MICO</name>
<evidence type="ECO:0000313" key="1">
    <source>
        <dbReference type="EMBL" id="MTH69830.1"/>
    </source>
</evidence>
<evidence type="ECO:0008006" key="3">
    <source>
        <dbReference type="Google" id="ProtNLM"/>
    </source>
</evidence>
<dbReference type="RefSeq" id="WP_155052863.1">
    <property type="nucleotide sequence ID" value="NZ_BAAAIB010000008.1"/>
</dbReference>
<accession>A0A6I3M5D1</accession>
<dbReference type="EMBL" id="WMLB01000036">
    <property type="protein sequence ID" value="MTH69830.1"/>
    <property type="molecule type" value="Genomic_DNA"/>
</dbReference>
<dbReference type="Proteomes" id="UP000433071">
    <property type="component" value="Unassembled WGS sequence"/>
</dbReference>
<organism evidence="1 2">
    <name type="scientific">Agromyces bracchium</name>
    <dbReference type="NCBI Taxonomy" id="88376"/>
    <lineage>
        <taxon>Bacteria</taxon>
        <taxon>Bacillati</taxon>
        <taxon>Actinomycetota</taxon>
        <taxon>Actinomycetes</taxon>
        <taxon>Micrococcales</taxon>
        <taxon>Microbacteriaceae</taxon>
        <taxon>Agromyces</taxon>
    </lineage>
</organism>
<proteinExistence type="predicted"/>
<comment type="caution">
    <text evidence="1">The sequence shown here is derived from an EMBL/GenBank/DDBJ whole genome shotgun (WGS) entry which is preliminary data.</text>
</comment>
<dbReference type="OrthoDB" id="104542at2"/>
<dbReference type="Gene3D" id="2.40.10.10">
    <property type="entry name" value="Trypsin-like serine proteases"/>
    <property type="match status" value="2"/>
</dbReference>
<protein>
    <recommendedName>
        <fullName evidence="3">Serine protease</fullName>
    </recommendedName>
</protein>
<dbReference type="InterPro" id="IPR043504">
    <property type="entry name" value="Peptidase_S1_PA_chymotrypsin"/>
</dbReference>
<dbReference type="InterPro" id="IPR009003">
    <property type="entry name" value="Peptidase_S1_PA"/>
</dbReference>
<evidence type="ECO:0000313" key="2">
    <source>
        <dbReference type="Proteomes" id="UP000433071"/>
    </source>
</evidence>
<gene>
    <name evidence="1" type="ORF">GJ743_15775</name>
</gene>
<sequence>MVRQVRTDWPKHVQELAEFVIADIPRIRVILDELGIPNVDYEDPEDFLPRAILSADEAHSLIPFQAMLLRASLMRAGADIAAEVNKRYAVPQSMASQTFLSQDALVAAKRLVQACEVVCIVEIDGDDDIDRSHGTGVLVSPMLVLTAAHVVQRLVERAGDGWRAKEGSSHRIQVIFGHAADLVDGNTIKPPGARRVTPLAAQWLVDFSPPGPKEVAGPEFVLDSVEGIGSEGPWDLALLRLEKPHKSAPLSPRARIPRQPFQVHVLHHPEDGRGRALPLQSSIGRVDERLGDPPLRVLHSASTARGSSGAPVVDADFHLVGLHQAGSLQPTEDMACNRAVPAPRWRAMVAAASIPEAVPYLHTVDVSQNDGTIVRTHVVGRRETQARVWRSVALTSDPADRLVTVIGTSETGVRFTKHIVRGMVTTVGGIFASIDVVNSHGDDAAAFAARVTGAFAASLPRARATGLTTAQRDLRNRTVPALIGKLERAAGKSGAWLVLEGFDSSTGGPSAVVMDVVGQLIRGLPQMPHVRLVLSGWQESLPPGFEPSVEYLVAPTWEDIARTLVPPGRDSDEQLIQELKPFVEPAYRRASEAEAGVDAYGAAERARAALAPAVAVLLAARGIGAGSV</sequence>
<dbReference type="AlphaFoldDB" id="A0A6I3M5D1"/>
<dbReference type="Pfam" id="PF13365">
    <property type="entry name" value="Trypsin_2"/>
    <property type="match status" value="1"/>
</dbReference>